<dbReference type="EMBL" id="JACIDV010000009">
    <property type="protein sequence ID" value="MBB3947206.1"/>
    <property type="molecule type" value="Genomic_DNA"/>
</dbReference>
<evidence type="ECO:0000313" key="2">
    <source>
        <dbReference type="Proteomes" id="UP000565286"/>
    </source>
</evidence>
<proteinExistence type="predicted"/>
<keyword evidence="2" id="KW-1185">Reference proteome</keyword>
<organism evidence="1 2">
    <name type="scientific">Rhizobium skierniewicense</name>
    <dbReference type="NCBI Taxonomy" id="984260"/>
    <lineage>
        <taxon>Bacteria</taxon>
        <taxon>Pseudomonadati</taxon>
        <taxon>Pseudomonadota</taxon>
        <taxon>Alphaproteobacteria</taxon>
        <taxon>Hyphomicrobiales</taxon>
        <taxon>Rhizobiaceae</taxon>
        <taxon>Rhizobium/Agrobacterium group</taxon>
        <taxon>Rhizobium</taxon>
    </lineage>
</organism>
<sequence length="160" mass="17752">MRARDSFAPMFDLALTYDNTKRRCDLTLADNGDLAIDETPITPIILSVGLDRRAGEDDPLPEARSQFLTPSSFSERRGAIGDGIDPFGDLTGSKMWLLDRAKETETTRLMAEYWLREALAWAETDTGTPAEIEVQWLAPSVLGYRVLIADSAVSLSKRVD</sequence>
<dbReference type="Pfam" id="PF07409">
    <property type="entry name" value="GP46"/>
    <property type="match status" value="1"/>
</dbReference>
<dbReference type="Proteomes" id="UP000565286">
    <property type="component" value="Unassembled WGS sequence"/>
</dbReference>
<dbReference type="InterPro" id="IPR010877">
    <property type="entry name" value="Phage_Mu_Gp46"/>
</dbReference>
<comment type="caution">
    <text evidence="1">The sequence shown here is derived from an EMBL/GenBank/DDBJ whole genome shotgun (WGS) entry which is preliminary data.</text>
</comment>
<accession>A0A7W6CHG3</accession>
<protein>
    <submittedName>
        <fullName evidence="1">Phage gp46-like protein</fullName>
    </submittedName>
</protein>
<dbReference type="RefSeq" id="WP_234910987.1">
    <property type="nucleotide sequence ID" value="NZ_JACIDV010000009.1"/>
</dbReference>
<reference evidence="1 2" key="1">
    <citation type="submission" date="2020-08" db="EMBL/GenBank/DDBJ databases">
        <title>Genomic Encyclopedia of Type Strains, Phase IV (KMG-IV): sequencing the most valuable type-strain genomes for metagenomic binning, comparative biology and taxonomic classification.</title>
        <authorList>
            <person name="Goeker M."/>
        </authorList>
    </citation>
    <scope>NUCLEOTIDE SEQUENCE [LARGE SCALE GENOMIC DNA]</scope>
    <source>
        <strain evidence="1 2">DSM 26438</strain>
    </source>
</reference>
<evidence type="ECO:0000313" key="1">
    <source>
        <dbReference type="EMBL" id="MBB3947206.1"/>
    </source>
</evidence>
<name>A0A7W6CHG3_9HYPH</name>
<gene>
    <name evidence="1" type="ORF">GGQ73_003172</name>
</gene>
<dbReference type="AlphaFoldDB" id="A0A7W6CHG3"/>